<dbReference type="RefSeq" id="WP_013603914.1">
    <property type="nucleotide sequence ID" value="NC_015151.1"/>
</dbReference>
<keyword evidence="3" id="KW-1185">Reference proteome</keyword>
<evidence type="ECO:0000313" key="2">
    <source>
        <dbReference type="EMBL" id="ADY00751.1"/>
    </source>
</evidence>
<dbReference type="InterPro" id="IPR010737">
    <property type="entry name" value="4-carb_acid_sugar_kinase_N"/>
</dbReference>
<dbReference type="InterPro" id="IPR037051">
    <property type="entry name" value="4-carb_acid_sugar_kinase_N_sf"/>
</dbReference>
<sequence>MLEVYMDLKFIVISDDLTGANGISGFMSRFCNSIVINYDNSFINDVASLPYNCVVVNTKSRMIDGVSAKNCVNYVLGLFNNGRYRFGKRIDSALRGNIEDEILPFIERGFIIVITDTIPEYGRYTTNGFTVINNSRDSILTRFSRVTPIIINDINKLIDIKNTTGKVFIIDSRSHDDLRKIANFITRNQNIVPVDPLYLIAYTAQQHAALIHQEQSRLIMNKVTRRIAFVIGSTQEMTIKQINYAKSHGFYVIGLYDLIKTNYAVDNDWIIIYFDYMRDRGLLTQELVKYLMNFDAIVLSGGETANFIFELSGGLFIESIADIMPLIGVGIIKGGILDGKLIVTKGGFIGKEDTYVIIRDFLLGLSAKNKNR</sequence>
<dbReference type="Pfam" id="PF07005">
    <property type="entry name" value="SBD_N"/>
    <property type="match status" value="1"/>
</dbReference>
<dbReference type="KEGG" id="vmo:VMUT_0540"/>
<proteinExistence type="predicted"/>
<feature type="domain" description="Four-carbon acid sugar kinase N-terminal" evidence="1">
    <location>
        <begin position="11"/>
        <end position="136"/>
    </location>
</feature>
<dbReference type="Proteomes" id="UP000007485">
    <property type="component" value="Chromosome"/>
</dbReference>
<dbReference type="HOGENOM" id="CLU_743190_0_0_2"/>
<dbReference type="Gene3D" id="3.40.980.20">
    <property type="entry name" value="Four-carbon acid sugar kinase, nucleotide binding domain"/>
    <property type="match status" value="1"/>
</dbReference>
<protein>
    <recommendedName>
        <fullName evidence="1">Four-carbon acid sugar kinase N-terminal domain-containing protein</fullName>
    </recommendedName>
</protein>
<evidence type="ECO:0000259" key="1">
    <source>
        <dbReference type="Pfam" id="PF07005"/>
    </source>
</evidence>
<dbReference type="SUPFAM" id="SSF142764">
    <property type="entry name" value="YgbK-like"/>
    <property type="match status" value="1"/>
</dbReference>
<dbReference type="AlphaFoldDB" id="F0QV19"/>
<evidence type="ECO:0000313" key="3">
    <source>
        <dbReference type="Proteomes" id="UP000007485"/>
    </source>
</evidence>
<dbReference type="GeneID" id="10288192"/>
<accession>F0QV19</accession>
<dbReference type="Gene3D" id="3.40.50.10840">
    <property type="entry name" value="Putative sugar-binding, N-terminal domain"/>
    <property type="match status" value="1"/>
</dbReference>
<dbReference type="EMBL" id="CP002529">
    <property type="protein sequence ID" value="ADY00751.1"/>
    <property type="molecule type" value="Genomic_DNA"/>
</dbReference>
<dbReference type="eggNOG" id="arCOG08629">
    <property type="taxonomic scope" value="Archaea"/>
</dbReference>
<organism evidence="2 3">
    <name type="scientific">Vulcanisaeta moutnovskia (strain 768-28)</name>
    <dbReference type="NCBI Taxonomy" id="985053"/>
    <lineage>
        <taxon>Archaea</taxon>
        <taxon>Thermoproteota</taxon>
        <taxon>Thermoprotei</taxon>
        <taxon>Thermoproteales</taxon>
        <taxon>Thermoproteaceae</taxon>
        <taxon>Vulcanisaeta</taxon>
    </lineage>
</organism>
<reference evidence="2 3" key="1">
    <citation type="journal article" date="2011" name="J. Bacteriol.">
        <title>Complete genome sequence of 'Vulcanisaeta moutnovskia' strain 768-28, a novel member of the hyperthermophilic crenarchaeal genus vulcanisaeta.</title>
        <authorList>
            <person name="Gumerov V.M."/>
            <person name="Mardanov A.V."/>
            <person name="Beletsky A.V."/>
            <person name="Prokofeva M.I."/>
            <person name="Bonch-Osmolovskaya E.A."/>
            <person name="Ravin N.V."/>
            <person name="Skryabin K.G."/>
        </authorList>
    </citation>
    <scope>NUCLEOTIDE SEQUENCE [LARGE SCALE GENOMIC DNA]</scope>
    <source>
        <strain evidence="2 3">768-28</strain>
    </source>
</reference>
<dbReference type="InterPro" id="IPR042213">
    <property type="entry name" value="NBD_C_sf"/>
</dbReference>
<name>F0QV19_VULM7</name>
<dbReference type="OrthoDB" id="29123at2157"/>
<dbReference type="STRING" id="985053.VMUT_0540"/>
<gene>
    <name evidence="2" type="ordered locus">VMUT_0540</name>
</gene>